<dbReference type="Pfam" id="PF00651">
    <property type="entry name" value="BTB"/>
    <property type="match status" value="1"/>
</dbReference>
<sequence length="131" mass="14944">MKNMRIYQTMNQNQDIAPPTLSDPVLLSDERHKGKLSHLSVILWNMLKQNQACDIKIKTCDVNVNAHSCILIAASEYFKKCFDLISRMRGTEGISGVLLDLRPHLGSNLNHKDMMNILHYIYTGEMEVTPD</sequence>
<feature type="non-terminal residue" evidence="2">
    <location>
        <position position="1"/>
    </location>
</feature>
<proteinExistence type="predicted"/>
<dbReference type="SUPFAM" id="SSF54695">
    <property type="entry name" value="POZ domain"/>
    <property type="match status" value="1"/>
</dbReference>
<dbReference type="AlphaFoldDB" id="A0A8S4NYV5"/>
<comment type="caution">
    <text evidence="2">The sequence shown here is derived from an EMBL/GenBank/DDBJ whole genome shotgun (WGS) entry which is preliminary data.</text>
</comment>
<dbReference type="EMBL" id="CAIIXF020000006">
    <property type="protein sequence ID" value="CAH1785840.1"/>
    <property type="molecule type" value="Genomic_DNA"/>
</dbReference>
<keyword evidence="3" id="KW-1185">Reference proteome</keyword>
<dbReference type="InterPro" id="IPR000210">
    <property type="entry name" value="BTB/POZ_dom"/>
</dbReference>
<reference evidence="2" key="1">
    <citation type="submission" date="2022-03" db="EMBL/GenBank/DDBJ databases">
        <authorList>
            <person name="Martin C."/>
        </authorList>
    </citation>
    <scope>NUCLEOTIDE SEQUENCE</scope>
</reference>
<protein>
    <recommendedName>
        <fullName evidence="1">BTB domain-containing protein</fullName>
    </recommendedName>
</protein>
<name>A0A8S4NYV5_OWEFU</name>
<evidence type="ECO:0000313" key="3">
    <source>
        <dbReference type="Proteomes" id="UP000749559"/>
    </source>
</evidence>
<dbReference type="Proteomes" id="UP000749559">
    <property type="component" value="Unassembled WGS sequence"/>
</dbReference>
<accession>A0A8S4NYV5</accession>
<organism evidence="2 3">
    <name type="scientific">Owenia fusiformis</name>
    <name type="common">Polychaete worm</name>
    <dbReference type="NCBI Taxonomy" id="6347"/>
    <lineage>
        <taxon>Eukaryota</taxon>
        <taxon>Metazoa</taxon>
        <taxon>Spiralia</taxon>
        <taxon>Lophotrochozoa</taxon>
        <taxon>Annelida</taxon>
        <taxon>Polychaeta</taxon>
        <taxon>Sedentaria</taxon>
        <taxon>Canalipalpata</taxon>
        <taxon>Sabellida</taxon>
        <taxon>Oweniida</taxon>
        <taxon>Oweniidae</taxon>
        <taxon>Owenia</taxon>
    </lineage>
</organism>
<evidence type="ECO:0000313" key="2">
    <source>
        <dbReference type="EMBL" id="CAH1785840.1"/>
    </source>
</evidence>
<dbReference type="PROSITE" id="PS50097">
    <property type="entry name" value="BTB"/>
    <property type="match status" value="1"/>
</dbReference>
<dbReference type="Gene3D" id="3.30.710.10">
    <property type="entry name" value="Potassium Channel Kv1.1, Chain A"/>
    <property type="match status" value="1"/>
</dbReference>
<dbReference type="InterPro" id="IPR011333">
    <property type="entry name" value="SKP1/BTB/POZ_sf"/>
</dbReference>
<gene>
    <name evidence="2" type="ORF">OFUS_LOCUS11845</name>
</gene>
<evidence type="ECO:0000259" key="1">
    <source>
        <dbReference type="PROSITE" id="PS50097"/>
    </source>
</evidence>
<dbReference type="CDD" id="cd18186">
    <property type="entry name" value="BTB_POZ_ZBTB_KLHL-like"/>
    <property type="match status" value="1"/>
</dbReference>
<feature type="domain" description="BTB" evidence="1">
    <location>
        <begin position="53"/>
        <end position="130"/>
    </location>
</feature>